<dbReference type="SUPFAM" id="SSF52743">
    <property type="entry name" value="Subtilisin-like"/>
    <property type="match status" value="1"/>
</dbReference>
<evidence type="ECO:0000313" key="5">
    <source>
        <dbReference type="EMBL" id="MBC6491417.1"/>
    </source>
</evidence>
<comment type="caution">
    <text evidence="5">The sequence shown here is derived from an EMBL/GenBank/DDBJ whole genome shotgun (WGS) entry which is preliminary data.</text>
</comment>
<protein>
    <recommendedName>
        <fullName evidence="7">Secreted protein (Por secretion system target)</fullName>
    </recommendedName>
</protein>
<name>A0ABR7M8W9_9BACT</name>
<dbReference type="Proteomes" id="UP000765802">
    <property type="component" value="Unassembled WGS sequence"/>
</dbReference>
<dbReference type="Gene3D" id="2.60.120.380">
    <property type="match status" value="1"/>
</dbReference>
<dbReference type="InterPro" id="IPR000209">
    <property type="entry name" value="Peptidase_S8/S53_dom"/>
</dbReference>
<dbReference type="NCBIfam" id="TIGR04183">
    <property type="entry name" value="Por_Secre_tail"/>
    <property type="match status" value="1"/>
</dbReference>
<dbReference type="Pfam" id="PF18962">
    <property type="entry name" value="Por_Secre_tail"/>
    <property type="match status" value="1"/>
</dbReference>
<feature type="domain" description="Secretion system C-terminal sorting" evidence="4">
    <location>
        <begin position="886"/>
        <end position="959"/>
    </location>
</feature>
<dbReference type="Gene3D" id="3.40.50.200">
    <property type="entry name" value="Peptidase S8/S53 domain"/>
    <property type="match status" value="1"/>
</dbReference>
<evidence type="ECO:0000259" key="3">
    <source>
        <dbReference type="Pfam" id="PF00082"/>
    </source>
</evidence>
<dbReference type="PROSITE" id="PS51892">
    <property type="entry name" value="SUBTILASE"/>
    <property type="match status" value="1"/>
</dbReference>
<organism evidence="5 6">
    <name type="scientific">Flavihumibacter stibioxidans</name>
    <dbReference type="NCBI Taxonomy" id="1834163"/>
    <lineage>
        <taxon>Bacteria</taxon>
        <taxon>Pseudomonadati</taxon>
        <taxon>Bacteroidota</taxon>
        <taxon>Chitinophagia</taxon>
        <taxon>Chitinophagales</taxon>
        <taxon>Chitinophagaceae</taxon>
        <taxon>Flavihumibacter</taxon>
    </lineage>
</organism>
<dbReference type="Pfam" id="PF00082">
    <property type="entry name" value="Peptidase_S8"/>
    <property type="match status" value="1"/>
</dbReference>
<accession>A0ABR7M8W9</accession>
<reference evidence="5 6" key="1">
    <citation type="submission" date="2016-07" db="EMBL/GenBank/DDBJ databases">
        <title>Genome analysis of Flavihumibacter stibioxidans YS-17.</title>
        <authorList>
            <person name="Shi K."/>
            <person name="Han Y."/>
            <person name="Wang G."/>
        </authorList>
    </citation>
    <scope>NUCLEOTIDE SEQUENCE [LARGE SCALE GENOMIC DNA]</scope>
    <source>
        <strain evidence="5 6">YS-17</strain>
    </source>
</reference>
<gene>
    <name evidence="5" type="ORF">BC349_10260</name>
</gene>
<comment type="similarity">
    <text evidence="1 2">Belongs to the peptidase S8 family.</text>
</comment>
<evidence type="ECO:0000259" key="4">
    <source>
        <dbReference type="Pfam" id="PF18962"/>
    </source>
</evidence>
<evidence type="ECO:0000256" key="1">
    <source>
        <dbReference type="ARBA" id="ARBA00011073"/>
    </source>
</evidence>
<dbReference type="InterPro" id="IPR026444">
    <property type="entry name" value="Secre_tail"/>
</dbReference>
<dbReference type="EMBL" id="MBUA01000012">
    <property type="protein sequence ID" value="MBC6491417.1"/>
    <property type="molecule type" value="Genomic_DNA"/>
</dbReference>
<evidence type="ECO:0000313" key="6">
    <source>
        <dbReference type="Proteomes" id="UP000765802"/>
    </source>
</evidence>
<dbReference type="InterPro" id="IPR036852">
    <property type="entry name" value="Peptidase_S8/S53_dom_sf"/>
</dbReference>
<keyword evidence="6" id="KW-1185">Reference proteome</keyword>
<dbReference type="InterPro" id="IPR008979">
    <property type="entry name" value="Galactose-bd-like_sf"/>
</dbReference>
<dbReference type="RefSeq" id="WP_187256709.1">
    <property type="nucleotide sequence ID" value="NZ_JBHULF010000014.1"/>
</dbReference>
<sequence>MLKYFLSFLYLFGSLTLMSQVKIRQASPLEGLLLEPADTVAGRAAGGAAGGAAARKYHPATHAYAIKIKYLPGGARVLRQLSGDIRIIEISSETQWKEWAQRAEFLVPVNDNWKLSPVLLGRMVSGEQARENEELLLSVGDIDLLKNTYSPLSGFSIQKADQASHTLQVKVPAGWIRTALKDKNIHFIAGSRRAITERELTGFDLSANKVNTAHRYWPTINGSGLTVSIKEKRPDTMDIDFRGRYVFSPGASSLMETHATTMATIASGAGNSFYTGKGVAWGSRISSANFETLLPDDDAALKTLSVSVQNHSYGTGIENYYGADAMAYDRQSNDNPLLLHVFSAGNSGTQAGSSGNYAGISGYANITGSFKMAKNNLVVGAVDSFGVVPALSSRGPAYDGRIKPELVAFGEDGSSGAAAIVSGTALLVQDACTKQSGVLPPAALVRSILANSADDIGSKGIDYVSGYGSVNALRAVQTVMDKRYDSGYVRNGQTGSHQIIVPSNAINLKVTISWNDPAATANTATALVNDLDLSLVHTASGKSWLPWVLNSFAHPDSLGLLPLRGRDSLNNMEQVRIDLPDAGEYSINVQGYALQAAEQAAGQAYFISWQYDTLPAFHFTYPVKGDQLFKGSTNAIRWSTPLTGTAQLDYSLDGGQTWKVATGDVKLSQGYFKWPTPDVYSSLLLRMTAGVSSYLSDTSGISRNLDIKTGFNCPDSFLIYWNKAAAVDQYRVYRLGDQYLENLVTLNDTALIQLSAANPYEYFTVSPVLPSGIDGMKSYTFNYKNQGVGCYLSNFLADATGTNEARLSLLLGSLYKVKKIVFEKWLSTRFETVASIEPVTQLQQIVNTPANNGLNIYRGRIELENGSVYYTRQEQVYFFNDESYYVFPNPVKQGSNIRILTQDPDNTIFLLYDATGKMVLKQAISSTFQEISTSGLQAGIYIYNIYKNGVRERSKKLIIQ</sequence>
<feature type="domain" description="Peptidase S8/S53" evidence="3">
    <location>
        <begin position="255"/>
        <end position="468"/>
    </location>
</feature>
<evidence type="ECO:0008006" key="7">
    <source>
        <dbReference type="Google" id="ProtNLM"/>
    </source>
</evidence>
<dbReference type="SUPFAM" id="SSF49785">
    <property type="entry name" value="Galactose-binding domain-like"/>
    <property type="match status" value="1"/>
</dbReference>
<dbReference type="PANTHER" id="PTHR43399">
    <property type="entry name" value="SUBTILISIN-RELATED"/>
    <property type="match status" value="1"/>
</dbReference>
<comment type="caution">
    <text evidence="2">Lacks conserved residue(s) required for the propagation of feature annotation.</text>
</comment>
<evidence type="ECO:0000256" key="2">
    <source>
        <dbReference type="PROSITE-ProRule" id="PRU01240"/>
    </source>
</evidence>
<dbReference type="PANTHER" id="PTHR43399:SF4">
    <property type="entry name" value="CELL WALL-ASSOCIATED PROTEASE"/>
    <property type="match status" value="1"/>
</dbReference>
<dbReference type="InterPro" id="IPR051048">
    <property type="entry name" value="Peptidase_S8/S53_subtilisin"/>
</dbReference>
<proteinExistence type="inferred from homology"/>